<feature type="domain" description="AB hydrolase-1" evidence="3">
    <location>
        <begin position="33"/>
        <end position="306"/>
    </location>
</feature>
<dbReference type="EMBL" id="JASJQH010007105">
    <property type="protein sequence ID" value="KAK9718182.1"/>
    <property type="molecule type" value="Genomic_DNA"/>
</dbReference>
<comment type="similarity">
    <text evidence="2">Belongs to the AB hydrolase superfamily. Epoxide hydrolase family.</text>
</comment>
<dbReference type="Pfam" id="PF00561">
    <property type="entry name" value="Abhydrolase_1"/>
    <property type="match status" value="1"/>
</dbReference>
<reference evidence="4 5" key="1">
    <citation type="submission" date="2023-04" db="EMBL/GenBank/DDBJ databases">
        <title>Genome of Basidiobolus ranarum AG-B5.</title>
        <authorList>
            <person name="Stajich J.E."/>
            <person name="Carter-House D."/>
            <person name="Gryganskyi A."/>
        </authorList>
    </citation>
    <scope>NUCLEOTIDE SEQUENCE [LARGE SCALE GENOMIC DNA]</scope>
    <source>
        <strain evidence="4 5">AG-B5</strain>
    </source>
</reference>
<sequence length="326" mass="38138">MDPLVPATYNHRYDTINGIRYHYVDEGPKDGLTVVLLHGFPDLWYGWRYQIKFLAERGYRVICPDLRGYGETDSPHCPPNDIRTYGAKSVSSDVIEILNRNSINRFVLIGHDWGGFLVWRVYLHYPERVMGIVSFCTPYAPPKEEYISHEEIVERLPSFSYQLMFREPEADKYCDDNVELVFRSLFKCNRPEDDVIGFLKHFHFVPQNADIPQPAAENILSPKELQYYVEKYTQRKFHGGLNWYRTNKVNWEDERGLSTTISVPSMMVTAGRDTVLHRRLADHMPQIIPNLRMEHIEDSSHWILVEQTATCNQYIAKFLSNLTSKL</sequence>
<keyword evidence="5" id="KW-1185">Reference proteome</keyword>
<dbReference type="InterPro" id="IPR000639">
    <property type="entry name" value="Epox_hydrolase-like"/>
</dbReference>
<dbReference type="InterPro" id="IPR029058">
    <property type="entry name" value="AB_hydrolase_fold"/>
</dbReference>
<gene>
    <name evidence="4" type="ORF">K7432_005668</name>
</gene>
<dbReference type="SUPFAM" id="SSF53474">
    <property type="entry name" value="alpha/beta-Hydrolases"/>
    <property type="match status" value="1"/>
</dbReference>
<evidence type="ECO:0000313" key="5">
    <source>
        <dbReference type="Proteomes" id="UP001479436"/>
    </source>
</evidence>
<comment type="caution">
    <text evidence="4">The sequence shown here is derived from an EMBL/GenBank/DDBJ whole genome shotgun (WGS) entry which is preliminary data.</text>
</comment>
<name>A0ABR2W2R0_9FUNG</name>
<evidence type="ECO:0000313" key="4">
    <source>
        <dbReference type="EMBL" id="KAK9718182.1"/>
    </source>
</evidence>
<evidence type="ECO:0000256" key="2">
    <source>
        <dbReference type="ARBA" id="ARBA00038334"/>
    </source>
</evidence>
<organism evidence="4 5">
    <name type="scientific">Basidiobolus ranarum</name>
    <dbReference type="NCBI Taxonomy" id="34480"/>
    <lineage>
        <taxon>Eukaryota</taxon>
        <taxon>Fungi</taxon>
        <taxon>Fungi incertae sedis</taxon>
        <taxon>Zoopagomycota</taxon>
        <taxon>Entomophthoromycotina</taxon>
        <taxon>Basidiobolomycetes</taxon>
        <taxon>Basidiobolales</taxon>
        <taxon>Basidiobolaceae</taxon>
        <taxon>Basidiobolus</taxon>
    </lineage>
</organism>
<evidence type="ECO:0000259" key="3">
    <source>
        <dbReference type="Pfam" id="PF00561"/>
    </source>
</evidence>
<accession>A0ABR2W2R0</accession>
<dbReference type="Proteomes" id="UP001479436">
    <property type="component" value="Unassembled WGS sequence"/>
</dbReference>
<dbReference type="PRINTS" id="PR00111">
    <property type="entry name" value="ABHYDROLASE"/>
</dbReference>
<dbReference type="InterPro" id="IPR000073">
    <property type="entry name" value="AB_hydrolase_1"/>
</dbReference>
<dbReference type="PRINTS" id="PR00412">
    <property type="entry name" value="EPOXHYDRLASE"/>
</dbReference>
<keyword evidence="1" id="KW-0378">Hydrolase</keyword>
<dbReference type="PANTHER" id="PTHR43329">
    <property type="entry name" value="EPOXIDE HYDROLASE"/>
    <property type="match status" value="1"/>
</dbReference>
<protein>
    <recommendedName>
        <fullName evidence="3">AB hydrolase-1 domain-containing protein</fullName>
    </recommendedName>
</protein>
<evidence type="ECO:0000256" key="1">
    <source>
        <dbReference type="ARBA" id="ARBA00022801"/>
    </source>
</evidence>
<proteinExistence type="inferred from homology"/>
<dbReference type="Gene3D" id="3.40.50.1820">
    <property type="entry name" value="alpha/beta hydrolase"/>
    <property type="match status" value="1"/>
</dbReference>